<evidence type="ECO:0000259" key="3">
    <source>
        <dbReference type="PROSITE" id="PS51186"/>
    </source>
</evidence>
<dbReference type="PROSITE" id="PS51186">
    <property type="entry name" value="GNAT"/>
    <property type="match status" value="1"/>
</dbReference>
<keyword evidence="5" id="KW-1185">Reference proteome</keyword>
<feature type="domain" description="N-acetyltransferase" evidence="3">
    <location>
        <begin position="6"/>
        <end position="146"/>
    </location>
</feature>
<dbReference type="AlphaFoldDB" id="A0AAW5E5N6"/>
<gene>
    <name evidence="4" type="ORF">MJG50_08145</name>
</gene>
<dbReference type="InterPro" id="IPR016181">
    <property type="entry name" value="Acyl_CoA_acyltransferase"/>
</dbReference>
<dbReference type="RefSeq" id="WP_240254520.1">
    <property type="nucleotide sequence ID" value="NZ_JAKTTI010000009.1"/>
</dbReference>
<dbReference type="SUPFAM" id="SSF55729">
    <property type="entry name" value="Acyl-CoA N-acyltransferases (Nat)"/>
    <property type="match status" value="1"/>
</dbReference>
<name>A0AAW5E5N6_9BACI</name>
<dbReference type="Pfam" id="PF00583">
    <property type="entry name" value="Acetyltransf_1"/>
    <property type="match status" value="1"/>
</dbReference>
<dbReference type="InterPro" id="IPR000182">
    <property type="entry name" value="GNAT_dom"/>
</dbReference>
<comment type="caution">
    <text evidence="4">The sequence shown here is derived from an EMBL/GenBank/DDBJ whole genome shotgun (WGS) entry which is preliminary data.</text>
</comment>
<evidence type="ECO:0000313" key="5">
    <source>
        <dbReference type="Proteomes" id="UP001431131"/>
    </source>
</evidence>
<dbReference type="PANTHER" id="PTHR43877:SF2">
    <property type="entry name" value="AMINOALKYLPHOSPHONATE N-ACETYLTRANSFERASE-RELATED"/>
    <property type="match status" value="1"/>
</dbReference>
<reference evidence="4" key="1">
    <citation type="submission" date="2022-02" db="EMBL/GenBank/DDBJ databases">
        <title>Fredinandcohnia quinoae sp. nov. isolated from Chenopodium quinoa seeds.</title>
        <authorList>
            <person name="Saati-Santamaria Z."/>
            <person name="Flores-Felix J.D."/>
            <person name="Igual J.M."/>
            <person name="Velazquez E."/>
            <person name="Garcia-Fraile P."/>
            <person name="Martinez-Molina E."/>
        </authorList>
    </citation>
    <scope>NUCLEOTIDE SEQUENCE</scope>
    <source>
        <strain evidence="4">SECRCQ15</strain>
    </source>
</reference>
<dbReference type="EMBL" id="JAKTTI010000009">
    <property type="protein sequence ID" value="MCH1625296.1"/>
    <property type="molecule type" value="Genomic_DNA"/>
</dbReference>
<evidence type="ECO:0000256" key="2">
    <source>
        <dbReference type="ARBA" id="ARBA00023315"/>
    </source>
</evidence>
<dbReference type="Gene3D" id="3.40.630.30">
    <property type="match status" value="1"/>
</dbReference>
<dbReference type="CDD" id="cd04301">
    <property type="entry name" value="NAT_SF"/>
    <property type="match status" value="1"/>
</dbReference>
<dbReference type="InterPro" id="IPR050832">
    <property type="entry name" value="Bact_Acetyltransf"/>
</dbReference>
<accession>A0AAW5E5N6</accession>
<dbReference type="PANTHER" id="PTHR43877">
    <property type="entry name" value="AMINOALKYLPHOSPHONATE N-ACETYLTRANSFERASE-RELATED-RELATED"/>
    <property type="match status" value="1"/>
</dbReference>
<organism evidence="4 5">
    <name type="scientific">Fredinandcohnia quinoae</name>
    <dbReference type="NCBI Taxonomy" id="2918902"/>
    <lineage>
        <taxon>Bacteria</taxon>
        <taxon>Bacillati</taxon>
        <taxon>Bacillota</taxon>
        <taxon>Bacilli</taxon>
        <taxon>Bacillales</taxon>
        <taxon>Bacillaceae</taxon>
        <taxon>Fredinandcohnia</taxon>
    </lineage>
</organism>
<proteinExistence type="predicted"/>
<dbReference type="GO" id="GO:0016747">
    <property type="term" value="F:acyltransferase activity, transferring groups other than amino-acyl groups"/>
    <property type="evidence" value="ECO:0007669"/>
    <property type="project" value="InterPro"/>
</dbReference>
<sequence>MKIVKGNISCINEISSLFNAYRMFYKQPSDEEGAKKFIQARILNNESHIFIAYVGEKAVGFVQLYPTFSSVSMQRAYILNDLFVDPTCRGKGAGIALMQKAFQFCESEKARFVTLQTAPNNHIAKALYENMGMQIDNEYDSYIKYF</sequence>
<protein>
    <submittedName>
        <fullName evidence="4">GNAT family N-acetyltransferase</fullName>
    </submittedName>
</protein>
<evidence type="ECO:0000256" key="1">
    <source>
        <dbReference type="ARBA" id="ARBA00022679"/>
    </source>
</evidence>
<evidence type="ECO:0000313" key="4">
    <source>
        <dbReference type="EMBL" id="MCH1625296.1"/>
    </source>
</evidence>
<keyword evidence="1" id="KW-0808">Transferase</keyword>
<dbReference type="Proteomes" id="UP001431131">
    <property type="component" value="Unassembled WGS sequence"/>
</dbReference>
<keyword evidence="2" id="KW-0012">Acyltransferase</keyword>